<proteinExistence type="predicted"/>
<comment type="caution">
    <text evidence="1">The sequence shown here is derived from an EMBL/GenBank/DDBJ whole genome shotgun (WGS) entry which is preliminary data.</text>
</comment>
<name>A0AB34GLC6_ESCRO</name>
<sequence>MWIKEDLDSPAFAMKEDLESKVRFASSLTWW</sequence>
<dbReference type="AlphaFoldDB" id="A0AB34GLC6"/>
<reference evidence="1 2" key="1">
    <citation type="submission" date="2022-11" db="EMBL/GenBank/DDBJ databases">
        <title>Whole genome sequence of Eschrichtius robustus ER-17-0199.</title>
        <authorList>
            <person name="Bruniche-Olsen A."/>
            <person name="Black A.N."/>
            <person name="Fields C.J."/>
            <person name="Walden K."/>
            <person name="Dewoody J.A."/>
        </authorList>
    </citation>
    <scope>NUCLEOTIDE SEQUENCE [LARGE SCALE GENOMIC DNA]</scope>
    <source>
        <strain evidence="1">ER-17-0199</strain>
        <tissue evidence="1">Blubber</tissue>
    </source>
</reference>
<organism evidence="1 2">
    <name type="scientific">Eschrichtius robustus</name>
    <name type="common">California gray whale</name>
    <name type="synonym">Eschrichtius gibbosus</name>
    <dbReference type="NCBI Taxonomy" id="9764"/>
    <lineage>
        <taxon>Eukaryota</taxon>
        <taxon>Metazoa</taxon>
        <taxon>Chordata</taxon>
        <taxon>Craniata</taxon>
        <taxon>Vertebrata</taxon>
        <taxon>Euteleostomi</taxon>
        <taxon>Mammalia</taxon>
        <taxon>Eutheria</taxon>
        <taxon>Laurasiatheria</taxon>
        <taxon>Artiodactyla</taxon>
        <taxon>Whippomorpha</taxon>
        <taxon>Cetacea</taxon>
        <taxon>Mysticeti</taxon>
        <taxon>Eschrichtiidae</taxon>
        <taxon>Eschrichtius</taxon>
    </lineage>
</organism>
<accession>A0AB34GLC6</accession>
<protein>
    <submittedName>
        <fullName evidence="1">Uncharacterized protein</fullName>
    </submittedName>
</protein>
<gene>
    <name evidence="1" type="ORF">J1605_012133</name>
</gene>
<evidence type="ECO:0000313" key="2">
    <source>
        <dbReference type="Proteomes" id="UP001159641"/>
    </source>
</evidence>
<dbReference type="EMBL" id="JAIQCJ010002203">
    <property type="protein sequence ID" value="KAJ8779843.1"/>
    <property type="molecule type" value="Genomic_DNA"/>
</dbReference>
<keyword evidence="2" id="KW-1185">Reference proteome</keyword>
<evidence type="ECO:0000313" key="1">
    <source>
        <dbReference type="EMBL" id="KAJ8779843.1"/>
    </source>
</evidence>
<dbReference type="Proteomes" id="UP001159641">
    <property type="component" value="Unassembled WGS sequence"/>
</dbReference>